<organism evidence="2 3">
    <name type="scientific">Didymosphaeria variabile</name>
    <dbReference type="NCBI Taxonomy" id="1932322"/>
    <lineage>
        <taxon>Eukaryota</taxon>
        <taxon>Fungi</taxon>
        <taxon>Dikarya</taxon>
        <taxon>Ascomycota</taxon>
        <taxon>Pezizomycotina</taxon>
        <taxon>Dothideomycetes</taxon>
        <taxon>Pleosporomycetidae</taxon>
        <taxon>Pleosporales</taxon>
        <taxon>Massarineae</taxon>
        <taxon>Didymosphaeriaceae</taxon>
        <taxon>Didymosphaeria</taxon>
    </lineage>
</organism>
<name>A0A9W8XBY6_9PLEO</name>
<dbReference type="OrthoDB" id="3788617at2759"/>
<feature type="compositionally biased region" description="Basic and acidic residues" evidence="1">
    <location>
        <begin position="742"/>
        <end position="757"/>
    </location>
</feature>
<reference evidence="2" key="1">
    <citation type="submission" date="2022-10" db="EMBL/GenBank/DDBJ databases">
        <title>Tapping the CABI collections for fungal endophytes: first genome assemblies for Collariella, Neodidymelliopsis, Ascochyta clinopodiicola, Didymella pomorum, Didymosphaeria variabile, Neocosmospora piperis and Neocucurbitaria cava.</title>
        <authorList>
            <person name="Hill R."/>
        </authorList>
    </citation>
    <scope>NUCLEOTIDE SEQUENCE</scope>
    <source>
        <strain evidence="2">IMI 356815</strain>
    </source>
</reference>
<keyword evidence="3" id="KW-1185">Reference proteome</keyword>
<feature type="region of interest" description="Disordered" evidence="1">
    <location>
        <begin position="1"/>
        <end position="26"/>
    </location>
</feature>
<dbReference type="AlphaFoldDB" id="A0A9W8XBY6"/>
<feature type="region of interest" description="Disordered" evidence="1">
    <location>
        <begin position="307"/>
        <end position="348"/>
    </location>
</feature>
<proteinExistence type="predicted"/>
<accession>A0A9W8XBY6</accession>
<evidence type="ECO:0000256" key="1">
    <source>
        <dbReference type="SAM" id="MobiDB-lite"/>
    </source>
</evidence>
<dbReference type="EMBL" id="JAPEUX010000009">
    <property type="protein sequence ID" value="KAJ4345447.1"/>
    <property type="molecule type" value="Genomic_DNA"/>
</dbReference>
<feature type="region of interest" description="Disordered" evidence="1">
    <location>
        <begin position="242"/>
        <end position="269"/>
    </location>
</feature>
<feature type="region of interest" description="Disordered" evidence="1">
    <location>
        <begin position="369"/>
        <end position="394"/>
    </location>
</feature>
<feature type="region of interest" description="Disordered" evidence="1">
    <location>
        <begin position="722"/>
        <end position="801"/>
    </location>
</feature>
<evidence type="ECO:0000313" key="2">
    <source>
        <dbReference type="EMBL" id="KAJ4345447.1"/>
    </source>
</evidence>
<sequence length="801" mass="90731">MSQPTLFDNWNDGSNGWSDNPEAEDRTISGPEIVRRSYWYNIICGIQIEKSRAQHMLQYLQFMFGEMSSSLDAINEHKLTKPLPVADSNKFFNLGHDYENGRVRSAIADLSTDSTLRAMIMAKKSVASGHVMLHESFLVERPMVPASFACSLWKRLLDVPESCDFRNCRNFFSHAFLRTDFGNDLKDYCKIKQMYTDHLPILEVLIKKLQAGLEDESAWKNDELELSYSNRPAYAFDIPEGEAEAEEQRQVKASARNLSSPTSLDLPDCNAYDRTPKHWASSHFTIKTHDSEPLPPIQTIYSLRHPYFRPDQSKPDMSSNGPDDNTPYPSEGWASGSKNQEIAAQDRESGTLVHPMTLVESQSIQNQNLDDDHDALNDRESSNPDNSGSRKSLGERNALNQNHASESKDHSPNAWNGALARFKDSLSRFRANSLDQRSVSNRKRTSISRGTWNDALTRATKRLFHLKGKSTHVSRSNSFRSHQVSDPSLYNMVCRAFIKYQNAKKLSISLGAWHNDLVESCALIERGHKLTKPHPRAPAGRSNAFNQILMASDDPQDREFVLRKHTVASVLISMVERWSNDEQAYFPKSAYAHSLWDIISSPENGLSSKSMTEARNWFARALRNEEAESGNLGDHIMFNRILKVYKRILPAVKATRDKINEALGDTGAWVPDPYQVSDRPNYTKECPKGEDSRRIRLVTTKRNPEVTDRQLELHWAALGTNPGAPPLLPGARVGWGDTPEESIERTTSRQSLEEEGRTYSLAQEDGERTAWPTEEDEGTTSGHPQPNYYDTEDWPVTPRDP</sequence>
<gene>
    <name evidence="2" type="ORF">N0V89_011578</name>
</gene>
<protein>
    <submittedName>
        <fullName evidence="2">Uncharacterized protein</fullName>
    </submittedName>
</protein>
<evidence type="ECO:0000313" key="3">
    <source>
        <dbReference type="Proteomes" id="UP001140513"/>
    </source>
</evidence>
<dbReference type="Proteomes" id="UP001140513">
    <property type="component" value="Unassembled WGS sequence"/>
</dbReference>
<comment type="caution">
    <text evidence="2">The sequence shown here is derived from an EMBL/GenBank/DDBJ whole genome shotgun (WGS) entry which is preliminary data.</text>
</comment>
<dbReference type="RefSeq" id="XP_056065611.1">
    <property type="nucleotide sequence ID" value="XM_056220308.1"/>
</dbReference>
<dbReference type="GeneID" id="80915108"/>
<feature type="compositionally biased region" description="Polar residues" evidence="1">
    <location>
        <begin position="1"/>
        <end position="18"/>
    </location>
</feature>